<evidence type="ECO:0000256" key="1">
    <source>
        <dbReference type="SAM" id="MobiDB-lite"/>
    </source>
</evidence>
<keyword evidence="3" id="KW-1185">Reference proteome</keyword>
<sequence length="123" mass="13533">MIGVSPHLLKLVHRQLVGLRSQGGHPPPSTGGGQKANKPVTDMSQREPVILTNPLPITSVENANPSGSIQNSNQLRRNKKVRETDLHSNKLRSVKAQTKIEIARREFKTALTKFKLTQAELIG</sequence>
<dbReference type="EMBL" id="CAKOGL010000019">
    <property type="protein sequence ID" value="CAH2098190.1"/>
    <property type="molecule type" value="Genomic_DNA"/>
</dbReference>
<evidence type="ECO:0000313" key="2">
    <source>
        <dbReference type="EMBL" id="CAH2098190.1"/>
    </source>
</evidence>
<reference evidence="2" key="1">
    <citation type="submission" date="2022-03" db="EMBL/GenBank/DDBJ databases">
        <authorList>
            <person name="Tunstrom K."/>
        </authorList>
    </citation>
    <scope>NUCLEOTIDE SEQUENCE</scope>
</reference>
<name>A0AAU9UKE2_EUPED</name>
<gene>
    <name evidence="2" type="ORF">EEDITHA_LOCUS13332</name>
</gene>
<organism evidence="2 3">
    <name type="scientific">Euphydryas editha</name>
    <name type="common">Edith's checkerspot</name>
    <dbReference type="NCBI Taxonomy" id="104508"/>
    <lineage>
        <taxon>Eukaryota</taxon>
        <taxon>Metazoa</taxon>
        <taxon>Ecdysozoa</taxon>
        <taxon>Arthropoda</taxon>
        <taxon>Hexapoda</taxon>
        <taxon>Insecta</taxon>
        <taxon>Pterygota</taxon>
        <taxon>Neoptera</taxon>
        <taxon>Endopterygota</taxon>
        <taxon>Lepidoptera</taxon>
        <taxon>Glossata</taxon>
        <taxon>Ditrysia</taxon>
        <taxon>Papilionoidea</taxon>
        <taxon>Nymphalidae</taxon>
        <taxon>Nymphalinae</taxon>
        <taxon>Euphydryas</taxon>
    </lineage>
</organism>
<dbReference type="Proteomes" id="UP001153954">
    <property type="component" value="Unassembled WGS sequence"/>
</dbReference>
<evidence type="ECO:0000313" key="3">
    <source>
        <dbReference type="Proteomes" id="UP001153954"/>
    </source>
</evidence>
<feature type="compositionally biased region" description="Polar residues" evidence="1">
    <location>
        <begin position="61"/>
        <end position="75"/>
    </location>
</feature>
<feature type="region of interest" description="Disordered" evidence="1">
    <location>
        <begin position="61"/>
        <end position="82"/>
    </location>
</feature>
<proteinExistence type="predicted"/>
<comment type="caution">
    <text evidence="2">The sequence shown here is derived from an EMBL/GenBank/DDBJ whole genome shotgun (WGS) entry which is preliminary data.</text>
</comment>
<dbReference type="AlphaFoldDB" id="A0AAU9UKE2"/>
<accession>A0AAU9UKE2</accession>
<feature type="region of interest" description="Disordered" evidence="1">
    <location>
        <begin position="18"/>
        <end position="44"/>
    </location>
</feature>
<protein>
    <submittedName>
        <fullName evidence="2">Uncharacterized protein</fullName>
    </submittedName>
</protein>